<evidence type="ECO:0000256" key="3">
    <source>
        <dbReference type="ARBA" id="ARBA00022989"/>
    </source>
</evidence>
<dbReference type="InterPro" id="IPR000620">
    <property type="entry name" value="EamA_dom"/>
</dbReference>
<keyword evidence="8" id="KW-1185">Reference proteome</keyword>
<feature type="transmembrane region" description="Helical" evidence="5">
    <location>
        <begin position="262"/>
        <end position="282"/>
    </location>
</feature>
<dbReference type="SUPFAM" id="SSF103481">
    <property type="entry name" value="Multidrug resistance efflux transporter EmrE"/>
    <property type="match status" value="2"/>
</dbReference>
<comment type="subcellular location">
    <subcellularLocation>
        <location evidence="1">Membrane</location>
        <topology evidence="1">Multi-pass membrane protein</topology>
    </subcellularLocation>
</comment>
<feature type="transmembrane region" description="Helical" evidence="5">
    <location>
        <begin position="7"/>
        <end position="27"/>
    </location>
</feature>
<keyword evidence="2 5" id="KW-0812">Transmembrane</keyword>
<evidence type="ECO:0000256" key="1">
    <source>
        <dbReference type="ARBA" id="ARBA00004141"/>
    </source>
</evidence>
<feature type="transmembrane region" description="Helical" evidence="5">
    <location>
        <begin position="170"/>
        <end position="189"/>
    </location>
</feature>
<evidence type="ECO:0000256" key="4">
    <source>
        <dbReference type="ARBA" id="ARBA00023136"/>
    </source>
</evidence>
<dbReference type="OrthoDB" id="7158585at2"/>
<feature type="transmembrane region" description="Helical" evidence="5">
    <location>
        <begin position="86"/>
        <end position="108"/>
    </location>
</feature>
<accession>A0A4P8J2C4</accession>
<dbReference type="RefSeq" id="WP_137337854.1">
    <property type="nucleotide sequence ID" value="NZ_CP040079.1"/>
</dbReference>
<dbReference type="InterPro" id="IPR050638">
    <property type="entry name" value="AA-Vitamin_Transporters"/>
</dbReference>
<evidence type="ECO:0000256" key="5">
    <source>
        <dbReference type="SAM" id="Phobius"/>
    </source>
</evidence>
<feature type="transmembrane region" description="Helical" evidence="5">
    <location>
        <begin position="139"/>
        <end position="158"/>
    </location>
</feature>
<feature type="transmembrane region" description="Helical" evidence="5">
    <location>
        <begin position="58"/>
        <end position="80"/>
    </location>
</feature>
<evidence type="ECO:0000313" key="8">
    <source>
        <dbReference type="Proteomes" id="UP000298656"/>
    </source>
</evidence>
<dbReference type="Proteomes" id="UP000298656">
    <property type="component" value="Chromosome 3"/>
</dbReference>
<feature type="transmembrane region" description="Helical" evidence="5">
    <location>
        <begin position="33"/>
        <end position="51"/>
    </location>
</feature>
<feature type="transmembrane region" description="Helical" evidence="5">
    <location>
        <begin position="236"/>
        <end position="256"/>
    </location>
</feature>
<evidence type="ECO:0000259" key="6">
    <source>
        <dbReference type="Pfam" id="PF00892"/>
    </source>
</evidence>
<dbReference type="Gene3D" id="1.10.3730.20">
    <property type="match status" value="1"/>
</dbReference>
<dbReference type="GO" id="GO:0016020">
    <property type="term" value="C:membrane"/>
    <property type="evidence" value="ECO:0007669"/>
    <property type="project" value="UniProtKB-SubCell"/>
</dbReference>
<name>A0A4P8J2C4_9BURK</name>
<keyword evidence="4 5" id="KW-0472">Membrane</keyword>
<dbReference type="Pfam" id="PF00892">
    <property type="entry name" value="EamA"/>
    <property type="match status" value="2"/>
</dbReference>
<dbReference type="KEGG" id="tvl:FAZ95_38855"/>
<evidence type="ECO:0000313" key="7">
    <source>
        <dbReference type="EMBL" id="QCP55097.1"/>
    </source>
</evidence>
<organism evidence="7 8">
    <name type="scientific">Trinickia violacea</name>
    <dbReference type="NCBI Taxonomy" id="2571746"/>
    <lineage>
        <taxon>Bacteria</taxon>
        <taxon>Pseudomonadati</taxon>
        <taxon>Pseudomonadota</taxon>
        <taxon>Betaproteobacteria</taxon>
        <taxon>Burkholderiales</taxon>
        <taxon>Burkholderiaceae</taxon>
        <taxon>Trinickia</taxon>
    </lineage>
</organism>
<feature type="transmembrane region" description="Helical" evidence="5">
    <location>
        <begin position="209"/>
        <end position="229"/>
    </location>
</feature>
<gene>
    <name evidence="7" type="ORF">FAZ95_38855</name>
</gene>
<feature type="domain" description="EamA" evidence="6">
    <location>
        <begin position="7"/>
        <end position="130"/>
    </location>
</feature>
<dbReference type="PANTHER" id="PTHR32322:SF9">
    <property type="entry name" value="AMINO-ACID METABOLITE EFFLUX PUMP-RELATED"/>
    <property type="match status" value="1"/>
</dbReference>
<protein>
    <recommendedName>
        <fullName evidence="6">EamA domain-containing protein</fullName>
    </recommendedName>
</protein>
<feature type="domain" description="EamA" evidence="6">
    <location>
        <begin position="140"/>
        <end position="278"/>
    </location>
</feature>
<feature type="transmembrane region" description="Helical" evidence="5">
    <location>
        <begin position="117"/>
        <end position="133"/>
    </location>
</feature>
<evidence type="ECO:0000256" key="2">
    <source>
        <dbReference type="ARBA" id="ARBA00022692"/>
    </source>
</evidence>
<reference evidence="7 8" key="1">
    <citation type="submission" date="2019-05" db="EMBL/GenBank/DDBJ databases">
        <title>Burkholderia sp. DHOD12, isolated from subtropical forest soil.</title>
        <authorList>
            <person name="Gao Z.-H."/>
            <person name="Qiu L.-H."/>
        </authorList>
    </citation>
    <scope>NUCLEOTIDE SEQUENCE [LARGE SCALE GENOMIC DNA]</scope>
    <source>
        <strain evidence="7 8">DHOD12</strain>
    </source>
</reference>
<sequence>MGAGDLSLAVLVAALWGINFSIIKIGLGSFDPFLLSALRFILCALPWIFIFRRPQVRFKYVLSYGLVLGVLQFGFLFVGIREGLSAGLASVVFQLQAFFTICFGAIFLKDQVQFRQLAGMVLAFAGIVTIAKIDGSSNFIAVLLVVAAAASWGVANIIVKKSGATDMLGFTVWSSLVPPLPLLAIALGINGPSHVMTDLRHIDWSGAGAVLYLVYPTTLFGYSVWNYLLRKHTTSLVAPLTLLVPIFGMLSSMVIFHEDLTLRKMIGVVLVIVGLLINMFGFPFRKQTAASVSPQATPR</sequence>
<dbReference type="PANTHER" id="PTHR32322">
    <property type="entry name" value="INNER MEMBRANE TRANSPORTER"/>
    <property type="match status" value="1"/>
</dbReference>
<dbReference type="EMBL" id="CP040079">
    <property type="protein sequence ID" value="QCP55097.1"/>
    <property type="molecule type" value="Genomic_DNA"/>
</dbReference>
<dbReference type="AlphaFoldDB" id="A0A4P8J2C4"/>
<dbReference type="InterPro" id="IPR037185">
    <property type="entry name" value="EmrE-like"/>
</dbReference>
<proteinExistence type="predicted"/>
<keyword evidence="3 5" id="KW-1133">Transmembrane helix</keyword>